<protein>
    <submittedName>
        <fullName evidence="5">GntR family transcriptional regulator</fullName>
    </submittedName>
</protein>
<evidence type="ECO:0000256" key="1">
    <source>
        <dbReference type="ARBA" id="ARBA00023015"/>
    </source>
</evidence>
<keyword evidence="2" id="KW-0238">DNA-binding</keyword>
<dbReference type="Gene3D" id="1.10.10.10">
    <property type="entry name" value="Winged helix-like DNA-binding domain superfamily/Winged helix DNA-binding domain"/>
    <property type="match status" value="1"/>
</dbReference>
<dbReference type="SUPFAM" id="SSF46785">
    <property type="entry name" value="Winged helix' DNA-binding domain"/>
    <property type="match status" value="1"/>
</dbReference>
<accession>A0ABW3DHS7</accession>
<keyword evidence="1" id="KW-0805">Transcription regulation</keyword>
<name>A0ABW3DHS7_9ACTN</name>
<dbReference type="SMART" id="SM00345">
    <property type="entry name" value="HTH_GNTR"/>
    <property type="match status" value="1"/>
</dbReference>
<dbReference type="InterPro" id="IPR011711">
    <property type="entry name" value="GntR_C"/>
</dbReference>
<evidence type="ECO:0000313" key="5">
    <source>
        <dbReference type="EMBL" id="MFD0883458.1"/>
    </source>
</evidence>
<dbReference type="InterPro" id="IPR036388">
    <property type="entry name" value="WH-like_DNA-bd_sf"/>
</dbReference>
<dbReference type="Proteomes" id="UP001597024">
    <property type="component" value="Unassembled WGS sequence"/>
</dbReference>
<feature type="domain" description="HTH gntR-type" evidence="4">
    <location>
        <begin position="8"/>
        <end position="75"/>
    </location>
</feature>
<comment type="caution">
    <text evidence="5">The sequence shown here is derived from an EMBL/GenBank/DDBJ whole genome shotgun (WGS) entry which is preliminary data.</text>
</comment>
<dbReference type="PANTHER" id="PTHR43537:SF5">
    <property type="entry name" value="UXU OPERON TRANSCRIPTIONAL REGULATOR"/>
    <property type="match status" value="1"/>
</dbReference>
<reference evidence="6" key="1">
    <citation type="journal article" date="2019" name="Int. J. Syst. Evol. Microbiol.">
        <title>The Global Catalogue of Microorganisms (GCM) 10K type strain sequencing project: providing services to taxonomists for standard genome sequencing and annotation.</title>
        <authorList>
            <consortium name="The Broad Institute Genomics Platform"/>
            <consortium name="The Broad Institute Genome Sequencing Center for Infectious Disease"/>
            <person name="Wu L."/>
            <person name="Ma J."/>
        </authorList>
    </citation>
    <scope>NUCLEOTIDE SEQUENCE [LARGE SCALE GENOMIC DNA]</scope>
    <source>
        <strain evidence="6">CCUG 62974</strain>
    </source>
</reference>
<dbReference type="PANTHER" id="PTHR43537">
    <property type="entry name" value="TRANSCRIPTIONAL REGULATOR, GNTR FAMILY"/>
    <property type="match status" value="1"/>
</dbReference>
<dbReference type="PROSITE" id="PS50949">
    <property type="entry name" value="HTH_GNTR"/>
    <property type="match status" value="1"/>
</dbReference>
<dbReference type="EMBL" id="JBHTHX010000039">
    <property type="protein sequence ID" value="MFD0883458.1"/>
    <property type="molecule type" value="Genomic_DNA"/>
</dbReference>
<dbReference type="Pfam" id="PF00392">
    <property type="entry name" value="GntR"/>
    <property type="match status" value="1"/>
</dbReference>
<dbReference type="SUPFAM" id="SSF48008">
    <property type="entry name" value="GntR ligand-binding domain-like"/>
    <property type="match status" value="1"/>
</dbReference>
<gene>
    <name evidence="5" type="ORF">ACFQ08_02655</name>
</gene>
<dbReference type="Gene3D" id="1.20.120.530">
    <property type="entry name" value="GntR ligand-binding domain-like"/>
    <property type="match status" value="1"/>
</dbReference>
<dbReference type="InterPro" id="IPR000524">
    <property type="entry name" value="Tscrpt_reg_HTH_GntR"/>
</dbReference>
<proteinExistence type="predicted"/>
<evidence type="ECO:0000313" key="6">
    <source>
        <dbReference type="Proteomes" id="UP001597024"/>
    </source>
</evidence>
<evidence type="ECO:0000256" key="2">
    <source>
        <dbReference type="ARBA" id="ARBA00023125"/>
    </source>
</evidence>
<keyword evidence="3" id="KW-0804">Transcription</keyword>
<dbReference type="InterPro" id="IPR036390">
    <property type="entry name" value="WH_DNA-bd_sf"/>
</dbReference>
<dbReference type="PRINTS" id="PR00035">
    <property type="entry name" value="HTHGNTR"/>
</dbReference>
<dbReference type="InterPro" id="IPR008920">
    <property type="entry name" value="TF_FadR/GntR_C"/>
</dbReference>
<organism evidence="5 6">
    <name type="scientific">Streptosporangium algeriense</name>
    <dbReference type="NCBI Taxonomy" id="1682748"/>
    <lineage>
        <taxon>Bacteria</taxon>
        <taxon>Bacillati</taxon>
        <taxon>Actinomycetota</taxon>
        <taxon>Actinomycetes</taxon>
        <taxon>Streptosporangiales</taxon>
        <taxon>Streptosporangiaceae</taxon>
        <taxon>Streptosporangium</taxon>
    </lineage>
</organism>
<evidence type="ECO:0000259" key="4">
    <source>
        <dbReference type="PROSITE" id="PS50949"/>
    </source>
</evidence>
<dbReference type="Pfam" id="PF07729">
    <property type="entry name" value="FCD"/>
    <property type="match status" value="1"/>
</dbReference>
<dbReference type="CDD" id="cd07377">
    <property type="entry name" value="WHTH_GntR"/>
    <property type="match status" value="1"/>
</dbReference>
<evidence type="ECO:0000256" key="3">
    <source>
        <dbReference type="ARBA" id="ARBA00023163"/>
    </source>
</evidence>
<sequence>MDAIKRAGDAVAQTYEQLRELILSGRLLPGQRLTQRELVELLDVGRTPLREALRMLEVEGFVASKANHGITVAGLDLAEAEELYAALLLLQPPMLCAVDEATLARMTELAEGMRVRPKQPRDFHQDHIDFHLLPGQCVGPALQKLIAGLYERLYRLHRFYFNRKKLPGYVLDLNEAFLEALREGELPRARRTAELQLLTAAVGLITDVDPWHSFGPLAKAAAGVGIEFPLAEDGTLTTPVEVRWQEPLAGYTPVMNDHVVDVTASARTASGT</sequence>
<keyword evidence="6" id="KW-1185">Reference proteome</keyword>